<evidence type="ECO:0000313" key="6">
    <source>
        <dbReference type="EMBL" id="BEH90418.1"/>
    </source>
</evidence>
<dbReference type="InterPro" id="IPR002641">
    <property type="entry name" value="PNPLA_dom"/>
</dbReference>
<dbReference type="PANTHER" id="PTHR14226">
    <property type="entry name" value="NEUROPATHY TARGET ESTERASE/SWISS CHEESE D.MELANOGASTER"/>
    <property type="match status" value="1"/>
</dbReference>
<dbReference type="Pfam" id="PF01734">
    <property type="entry name" value="Patatin"/>
    <property type="match status" value="1"/>
</dbReference>
<accession>A0ABM8IGN3</accession>
<organism evidence="6 7">
    <name type="scientific">Turicibacter faecis</name>
    <dbReference type="NCBI Taxonomy" id="2963365"/>
    <lineage>
        <taxon>Bacteria</taxon>
        <taxon>Bacillati</taxon>
        <taxon>Bacillota</taxon>
        <taxon>Erysipelotrichia</taxon>
        <taxon>Erysipelotrichales</taxon>
        <taxon>Turicibacteraceae</taxon>
        <taxon>Turicibacter</taxon>
    </lineage>
</organism>
<dbReference type="Gene3D" id="3.40.1090.10">
    <property type="entry name" value="Cytosolic phospholipase A2 catalytic domain"/>
    <property type="match status" value="2"/>
</dbReference>
<feature type="short sequence motif" description="GXSXG" evidence="4">
    <location>
        <begin position="36"/>
        <end position="40"/>
    </location>
</feature>
<name>A0ABM8IGN3_9FIRM</name>
<evidence type="ECO:0000256" key="3">
    <source>
        <dbReference type="ARBA" id="ARBA00023098"/>
    </source>
</evidence>
<dbReference type="EMBL" id="AP028127">
    <property type="protein sequence ID" value="BEH90418.1"/>
    <property type="molecule type" value="Genomic_DNA"/>
</dbReference>
<feature type="active site" description="Nucleophile" evidence="4">
    <location>
        <position position="38"/>
    </location>
</feature>
<evidence type="ECO:0000256" key="1">
    <source>
        <dbReference type="ARBA" id="ARBA00022801"/>
    </source>
</evidence>
<keyword evidence="2 4" id="KW-0442">Lipid degradation</keyword>
<evidence type="ECO:0000256" key="4">
    <source>
        <dbReference type="PROSITE-ProRule" id="PRU01161"/>
    </source>
</evidence>
<dbReference type="Pfam" id="PF19890">
    <property type="entry name" value="DUF6363"/>
    <property type="match status" value="1"/>
</dbReference>
<dbReference type="RefSeq" id="WP_338617859.1">
    <property type="nucleotide sequence ID" value="NZ_AP028127.1"/>
</dbReference>
<feature type="domain" description="PNPLA" evidence="5">
    <location>
        <begin position="5"/>
        <end position="171"/>
    </location>
</feature>
<dbReference type="InterPro" id="IPR050301">
    <property type="entry name" value="NTE"/>
</dbReference>
<evidence type="ECO:0000259" key="5">
    <source>
        <dbReference type="PROSITE" id="PS51635"/>
    </source>
</evidence>
<feature type="short sequence motif" description="GXGXXG" evidence="4">
    <location>
        <begin position="9"/>
        <end position="14"/>
    </location>
</feature>
<keyword evidence="1 4" id="KW-0378">Hydrolase</keyword>
<dbReference type="PROSITE" id="PS51635">
    <property type="entry name" value="PNPLA"/>
    <property type="match status" value="1"/>
</dbReference>
<dbReference type="SUPFAM" id="SSF52151">
    <property type="entry name" value="FabD/lysophospholipase-like"/>
    <property type="match status" value="1"/>
</dbReference>
<dbReference type="InterPro" id="IPR016035">
    <property type="entry name" value="Acyl_Trfase/lysoPLipase"/>
</dbReference>
<dbReference type="InterPro" id="IPR037483">
    <property type="entry name" value="YjjU-like"/>
</dbReference>
<keyword evidence="7" id="KW-1185">Reference proteome</keyword>
<keyword evidence="3 4" id="KW-0443">Lipid metabolism</keyword>
<evidence type="ECO:0000313" key="7">
    <source>
        <dbReference type="Proteomes" id="UP001432099"/>
    </source>
</evidence>
<dbReference type="Proteomes" id="UP001432099">
    <property type="component" value="Chromosome"/>
</dbReference>
<feature type="short sequence motif" description="DGA/G" evidence="4">
    <location>
        <begin position="158"/>
        <end position="160"/>
    </location>
</feature>
<reference evidence="6" key="1">
    <citation type="journal article" date="2024" name="Int. J. Syst. Evol. Microbiol.">
        <title>Turicibacter faecis sp. nov., isolated from faeces of heart failure mouse model.</title>
        <authorList>
            <person name="Imamura Y."/>
            <person name="Motooka D."/>
            <person name="Nakajima Y."/>
            <person name="Ito S."/>
            <person name="Kitakaze M."/>
            <person name="Iida T."/>
            <person name="Nakamura S."/>
        </authorList>
    </citation>
    <scope>NUCLEOTIDE SEQUENCE</scope>
    <source>
        <strain evidence="6">TC023</strain>
    </source>
</reference>
<dbReference type="PANTHER" id="PTHR14226:SF25">
    <property type="entry name" value="PHOSPHOESTERASE"/>
    <property type="match status" value="1"/>
</dbReference>
<evidence type="ECO:0000256" key="2">
    <source>
        <dbReference type="ARBA" id="ARBA00022963"/>
    </source>
</evidence>
<dbReference type="InterPro" id="IPR045943">
    <property type="entry name" value="DUF6363"/>
</dbReference>
<sequence>MKLGLVLEGGGMRGLYTCGVLDCFLDHHLLVDYVIGVSAGACHGVSYVSMQRGRGFRINTNYLHDKRYLSLRNFIQTKSLFGMDFIFDEIPHQLDPFDYETFLSSPCEFKLGVTDALTGQCVYFDKSHLNYDSTLIKASSSIPVFSPVVRYQGRDYLDGGTSDSIPVKQALADGCDHVIVVLTRDRDYIKKPEGFRSIYKNVLKKYPNMIKALDHRHAMYNDTLSLIKELEARGQTTVIAPHSPVKISRFEKDKEKLKKLYDLGYQDALETLDRLKQWNKKG</sequence>
<dbReference type="CDD" id="cd07208">
    <property type="entry name" value="Pat_hypo_Ecoli_yjju_like"/>
    <property type="match status" value="1"/>
</dbReference>
<gene>
    <name evidence="6" type="ORF">T23_05200</name>
</gene>
<protein>
    <submittedName>
        <fullName evidence="6">Patatin family protein</fullName>
    </submittedName>
</protein>
<feature type="active site" description="Proton acceptor" evidence="4">
    <location>
        <position position="158"/>
    </location>
</feature>
<proteinExistence type="predicted"/>